<reference evidence="3 4" key="1">
    <citation type="submission" date="2020-08" db="EMBL/GenBank/DDBJ databases">
        <title>Plant Genome Project.</title>
        <authorList>
            <person name="Zhang R.-G."/>
        </authorList>
    </citation>
    <scope>NUCLEOTIDE SEQUENCE [LARGE SCALE GENOMIC DNA]</scope>
    <source>
        <tissue evidence="3">Rhizome</tissue>
    </source>
</reference>
<dbReference type="GO" id="GO:0004601">
    <property type="term" value="F:peroxidase activity"/>
    <property type="evidence" value="ECO:0007669"/>
    <property type="project" value="InterPro"/>
</dbReference>
<dbReference type="GO" id="GO:0006979">
    <property type="term" value="P:response to oxidative stress"/>
    <property type="evidence" value="ECO:0007669"/>
    <property type="project" value="InterPro"/>
</dbReference>
<dbReference type="GO" id="GO:0020037">
    <property type="term" value="F:heme binding"/>
    <property type="evidence" value="ECO:0007669"/>
    <property type="project" value="InterPro"/>
</dbReference>
<feature type="compositionally biased region" description="Polar residues" evidence="2">
    <location>
        <begin position="50"/>
        <end position="61"/>
    </location>
</feature>
<proteinExistence type="predicted"/>
<feature type="region of interest" description="Disordered" evidence="2">
    <location>
        <begin position="1"/>
        <end position="256"/>
    </location>
</feature>
<dbReference type="Gene3D" id="1.10.520.10">
    <property type="match status" value="1"/>
</dbReference>
<dbReference type="InterPro" id="IPR019794">
    <property type="entry name" value="Peroxidases_AS"/>
</dbReference>
<evidence type="ECO:0000256" key="1">
    <source>
        <dbReference type="ARBA" id="ARBA00022837"/>
    </source>
</evidence>
<dbReference type="AlphaFoldDB" id="A0A8J5KE25"/>
<feature type="compositionally biased region" description="Gly residues" evidence="2">
    <location>
        <begin position="246"/>
        <end position="255"/>
    </location>
</feature>
<keyword evidence="4" id="KW-1185">Reference proteome</keyword>
<evidence type="ECO:0000313" key="3">
    <source>
        <dbReference type="EMBL" id="KAG6486287.1"/>
    </source>
</evidence>
<evidence type="ECO:0000256" key="2">
    <source>
        <dbReference type="SAM" id="MobiDB-lite"/>
    </source>
</evidence>
<feature type="compositionally biased region" description="Basic and acidic residues" evidence="2">
    <location>
        <begin position="11"/>
        <end position="44"/>
    </location>
</feature>
<sequence>MISLQSGRPEQQIREAAHVCRAEDQSGRSERQRRSAERKTRPADQRGSAGLQSGRQELQGRSTERQIRASVQVYRVEDQRGIAGLQSTRPDLQSGRPDIQSGRPGLQNETTGLVCREEDQNPVQTTQENSERRKTSKYFAPSKEVNPQTIIKEEKVAAKTPSKRKPKKSSEDITEDSKPILPKRSKTVDDDNDDFMPSSNVKKSPKPDKKMKNSSVTKMTKSSHKVGDNLDDEINDTNPETPVKAGGRGIGGRGFGSMAAGRGRGAGKGGFSDFPYMQLGGIISLSIGRIWRLQRFKSVRQRADRRASQSLLLATIVGEEGQLAEAIIFSDVQQAVADVARMAASLLRLHFHDCLVNVVLVIADSFL</sequence>
<name>A0A8J5KE25_ZINOF</name>
<evidence type="ECO:0000313" key="4">
    <source>
        <dbReference type="Proteomes" id="UP000734854"/>
    </source>
</evidence>
<feature type="compositionally biased region" description="Basic and acidic residues" evidence="2">
    <location>
        <begin position="168"/>
        <end position="178"/>
    </location>
</feature>
<dbReference type="InterPro" id="IPR010255">
    <property type="entry name" value="Haem_peroxidase_sf"/>
</dbReference>
<keyword evidence="1" id="KW-0106">Calcium</keyword>
<dbReference type="PROSITE" id="PS00436">
    <property type="entry name" value="PEROXIDASE_2"/>
    <property type="match status" value="1"/>
</dbReference>
<organism evidence="3 4">
    <name type="scientific">Zingiber officinale</name>
    <name type="common">Ginger</name>
    <name type="synonym">Amomum zingiber</name>
    <dbReference type="NCBI Taxonomy" id="94328"/>
    <lineage>
        <taxon>Eukaryota</taxon>
        <taxon>Viridiplantae</taxon>
        <taxon>Streptophyta</taxon>
        <taxon>Embryophyta</taxon>
        <taxon>Tracheophyta</taxon>
        <taxon>Spermatophyta</taxon>
        <taxon>Magnoliopsida</taxon>
        <taxon>Liliopsida</taxon>
        <taxon>Zingiberales</taxon>
        <taxon>Zingiberaceae</taxon>
        <taxon>Zingiber</taxon>
    </lineage>
</organism>
<comment type="caution">
    <text evidence="3">The sequence shown here is derived from an EMBL/GenBank/DDBJ whole genome shotgun (WGS) entry which is preliminary data.</text>
</comment>
<dbReference type="EMBL" id="JACMSC010000015">
    <property type="protein sequence ID" value="KAG6486287.1"/>
    <property type="molecule type" value="Genomic_DNA"/>
</dbReference>
<dbReference type="SUPFAM" id="SSF48113">
    <property type="entry name" value="Heme-dependent peroxidases"/>
    <property type="match status" value="1"/>
</dbReference>
<dbReference type="Proteomes" id="UP000734854">
    <property type="component" value="Unassembled WGS sequence"/>
</dbReference>
<protein>
    <submittedName>
        <fullName evidence="3">Uncharacterized protein</fullName>
    </submittedName>
</protein>
<accession>A0A8J5KE25</accession>
<gene>
    <name evidence="3" type="ORF">ZIOFF_054857</name>
</gene>